<dbReference type="Proteomes" id="UP000006135">
    <property type="component" value="Chromosome"/>
</dbReference>
<dbReference type="OrthoDB" id="9047525at2"/>
<evidence type="ECO:0000313" key="3">
    <source>
        <dbReference type="Proteomes" id="UP000006135"/>
    </source>
</evidence>
<dbReference type="InterPro" id="IPR003018">
    <property type="entry name" value="GAF"/>
</dbReference>
<dbReference type="CDD" id="cd01948">
    <property type="entry name" value="EAL"/>
    <property type="match status" value="1"/>
</dbReference>
<dbReference type="PANTHER" id="PTHR33121">
    <property type="entry name" value="CYCLIC DI-GMP PHOSPHODIESTERASE PDEF"/>
    <property type="match status" value="1"/>
</dbReference>
<dbReference type="SUPFAM" id="SSF46458">
    <property type="entry name" value="Globin-like"/>
    <property type="match status" value="1"/>
</dbReference>
<dbReference type="SMART" id="SM00052">
    <property type="entry name" value="EAL"/>
    <property type="match status" value="1"/>
</dbReference>
<dbReference type="HOGENOM" id="CLU_025248_0_0_6"/>
<dbReference type="CDD" id="cd14759">
    <property type="entry name" value="GS_GGDEF_2"/>
    <property type="match status" value="1"/>
</dbReference>
<dbReference type="EMBL" id="CP002573">
    <property type="protein sequence ID" value="AEK56852.1"/>
    <property type="molecule type" value="Genomic_DNA"/>
</dbReference>
<dbReference type="AlphaFoldDB" id="F9ZPL8"/>
<dbReference type="GeneID" id="92930251"/>
<dbReference type="InterPro" id="IPR001633">
    <property type="entry name" value="EAL_dom"/>
</dbReference>
<dbReference type="Gene3D" id="3.20.20.450">
    <property type="entry name" value="EAL domain"/>
    <property type="match status" value="1"/>
</dbReference>
<dbReference type="Gene3D" id="1.10.490.10">
    <property type="entry name" value="Globins"/>
    <property type="match status" value="1"/>
</dbReference>
<name>F9ZPL8_ACICS</name>
<organism evidence="2 3">
    <name type="scientific">Acidithiobacillus caldus (strain SM-1)</name>
    <dbReference type="NCBI Taxonomy" id="990288"/>
    <lineage>
        <taxon>Bacteria</taxon>
        <taxon>Pseudomonadati</taxon>
        <taxon>Pseudomonadota</taxon>
        <taxon>Acidithiobacillia</taxon>
        <taxon>Acidithiobacillales</taxon>
        <taxon>Acidithiobacillaceae</taxon>
        <taxon>Acidithiobacillus</taxon>
    </lineage>
</organism>
<dbReference type="GO" id="GO:0019825">
    <property type="term" value="F:oxygen binding"/>
    <property type="evidence" value="ECO:0007669"/>
    <property type="project" value="InterPro"/>
</dbReference>
<dbReference type="KEGG" id="acu:Atc_0201"/>
<keyword evidence="3" id="KW-1185">Reference proteome</keyword>
<dbReference type="InterPro" id="IPR044398">
    <property type="entry name" value="Globin-sensor_dom"/>
</dbReference>
<dbReference type="InterPro" id="IPR012292">
    <property type="entry name" value="Globin/Proto"/>
</dbReference>
<dbReference type="SUPFAM" id="SSF55781">
    <property type="entry name" value="GAF domain-like"/>
    <property type="match status" value="1"/>
</dbReference>
<dbReference type="Pfam" id="PF13185">
    <property type="entry name" value="GAF_2"/>
    <property type="match status" value="1"/>
</dbReference>
<dbReference type="InterPro" id="IPR050706">
    <property type="entry name" value="Cyclic-di-GMP_PDE-like"/>
</dbReference>
<gene>
    <name evidence="2" type="ordered locus">Atc_0201</name>
</gene>
<dbReference type="SUPFAM" id="SSF141868">
    <property type="entry name" value="EAL domain-like"/>
    <property type="match status" value="1"/>
</dbReference>
<accession>F9ZPL8</accession>
<evidence type="ECO:0000313" key="2">
    <source>
        <dbReference type="EMBL" id="AEK56852.1"/>
    </source>
</evidence>
<dbReference type="GO" id="GO:0020037">
    <property type="term" value="F:heme binding"/>
    <property type="evidence" value="ECO:0007669"/>
    <property type="project" value="InterPro"/>
</dbReference>
<protein>
    <recommendedName>
        <fullName evidence="1">EAL domain-containing protein</fullName>
    </recommendedName>
</protein>
<feature type="domain" description="EAL" evidence="1">
    <location>
        <begin position="336"/>
        <end position="590"/>
    </location>
</feature>
<dbReference type="Pfam" id="PF00563">
    <property type="entry name" value="EAL"/>
    <property type="match status" value="1"/>
</dbReference>
<dbReference type="GO" id="GO:0071111">
    <property type="term" value="F:cyclic-guanylate-specific phosphodiesterase activity"/>
    <property type="evidence" value="ECO:0007669"/>
    <property type="project" value="InterPro"/>
</dbReference>
<dbReference type="RefSeq" id="WP_014002162.1">
    <property type="nucleotide sequence ID" value="NC_015850.1"/>
</dbReference>
<dbReference type="InterPro" id="IPR029016">
    <property type="entry name" value="GAF-like_dom_sf"/>
</dbReference>
<dbReference type="Pfam" id="PF11563">
    <property type="entry name" value="Protoglobin"/>
    <property type="match status" value="1"/>
</dbReference>
<dbReference type="PANTHER" id="PTHR33121:SF70">
    <property type="entry name" value="SIGNALING PROTEIN YKOW"/>
    <property type="match status" value="1"/>
</dbReference>
<dbReference type="Gene3D" id="3.30.450.40">
    <property type="match status" value="1"/>
</dbReference>
<dbReference type="PROSITE" id="PS50883">
    <property type="entry name" value="EAL"/>
    <property type="match status" value="1"/>
</dbReference>
<proteinExistence type="predicted"/>
<reference evidence="2 3" key="1">
    <citation type="journal article" date="2011" name="J. Genet. Genomics">
        <title>Unraveling the Acidithiobacillus caldus complete genome and its central metabolisms for carbon assimilation.</title>
        <authorList>
            <person name="You X.Y."/>
            <person name="Guo X."/>
            <person name="Zheng H.J."/>
            <person name="Zhang M.J."/>
            <person name="Liu L.J."/>
            <person name="Zhu Y.Q."/>
            <person name="Zhu B."/>
            <person name="Wang S.Y."/>
            <person name="Zhao G.P."/>
            <person name="Poetsch A."/>
            <person name="Jiang C.Y."/>
            <person name="Liu S.J."/>
        </authorList>
    </citation>
    <scope>NUCLEOTIDE SEQUENCE [LARGE SCALE GENOMIC DNA]</scope>
    <source>
        <strain evidence="2 3">SM-1</strain>
    </source>
</reference>
<dbReference type="STRING" id="990288.Atc_0201"/>
<dbReference type="InterPro" id="IPR035919">
    <property type="entry name" value="EAL_sf"/>
</dbReference>
<evidence type="ECO:0000259" key="1">
    <source>
        <dbReference type="PROSITE" id="PS50883"/>
    </source>
</evidence>
<dbReference type="InterPro" id="IPR009050">
    <property type="entry name" value="Globin-like_sf"/>
</dbReference>
<sequence length="690" mass="77673">MESSWEDLEEVYGERVEAAFSAAQRLLGNGAAAFAQEFYHHLLEEDRARTILGRLDRTAYEALQRNQERYLQMLISPALELAEHVTHARNVGRIHALSGVENTLLADAYSLYHSRAARLLREHGTPDREADSVLYHLSRRLALDLQIQIECYREIEQSFQNAVLNIGGEMSSQRTLTDAYLRIIERLTPLDGIAGALVTRPDTEGIFQIEAVSSGPVRLFVDDVLRDHRQLFHISARDPSGQGPVGKAWRNRAIAWIDRCSGDSDLSVWKEAASRLGIVSAAAIPVLDVDDQPLIILVLYSPWPGFFSLSFTQTFLNNLQNIIQLSILRFRYRRPVSYQDRQLYHTLLIDEKVEMLYQPIVDLRTGALVKLEALARLRGTDGRLIAPNLFLPVFDSSDLLRLFHVGMRQAAMAISFLTDHGFTGRISLNLPPQGLEDPRFRDIILKTIESGEIEPRQLCLEILESEEIPDSSFRDGFLDYLHDLGVWLALDDLGSGHATLLRMGSLPFDEVKIDQSFVRGDMQRPFQKLGFIQHLARLAHDLGNVVTVEGLEDYGLLEAAAVLGADYGQGYFIARPLALDAVPAWQKQFAIDVDKVNPGTVTGVIASYMEWDLQLHCMERTPELLAQFLISSANFGENVTFLRRHGFARIREELLQAARSGARSTVYKEAKSKFESFLVQCMDRQALAGS</sequence>